<feature type="compositionally biased region" description="Polar residues" evidence="1">
    <location>
        <begin position="155"/>
        <end position="171"/>
    </location>
</feature>
<feature type="region of interest" description="Disordered" evidence="1">
    <location>
        <begin position="111"/>
        <end position="171"/>
    </location>
</feature>
<accession>A0AAV6KDN2</accession>
<gene>
    <name evidence="2" type="ORF">RHGRI_015533</name>
</gene>
<feature type="compositionally biased region" description="Basic and acidic residues" evidence="1">
    <location>
        <begin position="143"/>
        <end position="154"/>
    </location>
</feature>
<protein>
    <submittedName>
        <fullName evidence="2">Uncharacterized protein</fullName>
    </submittedName>
</protein>
<evidence type="ECO:0000256" key="1">
    <source>
        <dbReference type="SAM" id="MobiDB-lite"/>
    </source>
</evidence>
<feature type="compositionally biased region" description="Polar residues" evidence="1">
    <location>
        <begin position="125"/>
        <end position="142"/>
    </location>
</feature>
<sequence>MSSSGIPNSLLGGGDLMTGVELCPDKSKIQILTPNLGHNNSGPSLIQKELNCIGLQHNTMAHPVYPTPDVPKNFPPCREDEESLPPKPVEQRSKKKKQVIEILGYPNLLETPPNLGKRRKKKGISSYSKVLTISDQYTTNSRMKIETMVRREDNSSTGSSQSNANLNSKKE</sequence>
<dbReference type="EMBL" id="JACTNZ010000005">
    <property type="protein sequence ID" value="KAG5550613.1"/>
    <property type="molecule type" value="Genomic_DNA"/>
</dbReference>
<proteinExistence type="predicted"/>
<dbReference type="Proteomes" id="UP000823749">
    <property type="component" value="Chromosome 5"/>
</dbReference>
<evidence type="ECO:0000313" key="3">
    <source>
        <dbReference type="Proteomes" id="UP000823749"/>
    </source>
</evidence>
<feature type="region of interest" description="Disordered" evidence="1">
    <location>
        <begin position="66"/>
        <end position="97"/>
    </location>
</feature>
<dbReference type="AlphaFoldDB" id="A0AAV6KDN2"/>
<organism evidence="2 3">
    <name type="scientific">Rhododendron griersonianum</name>
    <dbReference type="NCBI Taxonomy" id="479676"/>
    <lineage>
        <taxon>Eukaryota</taxon>
        <taxon>Viridiplantae</taxon>
        <taxon>Streptophyta</taxon>
        <taxon>Embryophyta</taxon>
        <taxon>Tracheophyta</taxon>
        <taxon>Spermatophyta</taxon>
        <taxon>Magnoliopsida</taxon>
        <taxon>eudicotyledons</taxon>
        <taxon>Gunneridae</taxon>
        <taxon>Pentapetalae</taxon>
        <taxon>asterids</taxon>
        <taxon>Ericales</taxon>
        <taxon>Ericaceae</taxon>
        <taxon>Ericoideae</taxon>
        <taxon>Rhodoreae</taxon>
        <taxon>Rhododendron</taxon>
    </lineage>
</organism>
<keyword evidence="3" id="KW-1185">Reference proteome</keyword>
<name>A0AAV6KDN2_9ERIC</name>
<comment type="caution">
    <text evidence="2">The sequence shown here is derived from an EMBL/GenBank/DDBJ whole genome shotgun (WGS) entry which is preliminary data.</text>
</comment>
<reference evidence="2" key="1">
    <citation type="submission" date="2020-08" db="EMBL/GenBank/DDBJ databases">
        <title>Plant Genome Project.</title>
        <authorList>
            <person name="Zhang R.-G."/>
        </authorList>
    </citation>
    <scope>NUCLEOTIDE SEQUENCE</scope>
    <source>
        <strain evidence="2">WSP0</strain>
        <tissue evidence="2">Leaf</tissue>
    </source>
</reference>
<evidence type="ECO:0000313" key="2">
    <source>
        <dbReference type="EMBL" id="KAG5550613.1"/>
    </source>
</evidence>